<evidence type="ECO:0008006" key="3">
    <source>
        <dbReference type="Google" id="ProtNLM"/>
    </source>
</evidence>
<sequence>MSIIKENRIMFEKLATHVFAPLERDNDNKIILSSIIASTSAWQSFPGFYCHPEMEEILYQIARKIQYHTKDFKYYIPSSIEDSRRILHVFSTTYAVGGHTKVAERWMKNKLRNERHAIVITNQKELGNSYPVPAWLIQATEEAGGVCIEIEDSYSMVDRAAALRSIAYEWADLIVLHIHPNDPIPLIAFGVPGGPPVLFLNHADHVFWLGSGVADVVLDIRESGNLLTHSKRFARNATVLPLPLDEVKIKDKKYFRERLGIHKDQTVLLSIASSYKYEPIGEYNFIKSSIELLKRNPDIILLVVGPSAQHPLWQNAYNESEGKIIATGTQNDLVPFYSVADIYLESFPVGSATAALDACLYGIPVVKSPSPLSPLFSMSNYDGMKEHASNFEDYFLQIEEYINNSEYRVSCGITQKQDVEKNHVGASWNNKLEKVMSNVPKSHIVGFGNNLKESDNFVGDHDAVLSILNQHKQRLLQDAYIKHYFPQILF</sequence>
<organism evidence="1 2">
    <name type="scientific">Brevibacillus brevis</name>
    <name type="common">Bacillus brevis</name>
    <dbReference type="NCBI Taxonomy" id="1393"/>
    <lineage>
        <taxon>Bacteria</taxon>
        <taxon>Bacillati</taxon>
        <taxon>Bacillota</taxon>
        <taxon>Bacilli</taxon>
        <taxon>Bacillales</taxon>
        <taxon>Paenibacillaceae</taxon>
        <taxon>Brevibacillus</taxon>
    </lineage>
</organism>
<dbReference type="SUPFAM" id="SSF53756">
    <property type="entry name" value="UDP-Glycosyltransferase/glycogen phosphorylase"/>
    <property type="match status" value="1"/>
</dbReference>
<accession>A0A2Z4MQE1</accession>
<proteinExistence type="predicted"/>
<reference evidence="1 2" key="1">
    <citation type="journal article" date="2015" name="Genome Announc.">
        <title>Draft Genome Sequence of Brevibacillus brevis DZQ7, a Plant Growth-Promoting Rhizobacterium with Broad-Spectrum Antimicrobial Activity.</title>
        <authorList>
            <person name="Hou Q."/>
            <person name="Wang C."/>
            <person name="Hou X."/>
            <person name="Xia Z."/>
            <person name="Ye J."/>
            <person name="Liu K."/>
            <person name="Liu H."/>
            <person name="Wang J."/>
            <person name="Guo H."/>
            <person name="Yu X."/>
            <person name="Yang Y."/>
            <person name="Du B."/>
            <person name="Ding Y."/>
        </authorList>
    </citation>
    <scope>NUCLEOTIDE SEQUENCE [LARGE SCALE GENOMIC DNA]</scope>
    <source>
        <strain evidence="1 2">DZQ7</strain>
    </source>
</reference>
<dbReference type="RefSeq" id="WP_048035024.1">
    <property type="nucleotide sequence ID" value="NZ_CP030117.1"/>
</dbReference>
<dbReference type="AlphaFoldDB" id="A0A2Z4MQE1"/>
<dbReference type="Proteomes" id="UP000036061">
    <property type="component" value="Chromosome"/>
</dbReference>
<protein>
    <recommendedName>
        <fullName evidence="3">Glycosyltransferase</fullName>
    </recommendedName>
</protein>
<evidence type="ECO:0000313" key="1">
    <source>
        <dbReference type="EMBL" id="AWX58581.1"/>
    </source>
</evidence>
<dbReference type="EMBL" id="CP030117">
    <property type="protein sequence ID" value="AWX58581.1"/>
    <property type="molecule type" value="Genomic_DNA"/>
</dbReference>
<evidence type="ECO:0000313" key="2">
    <source>
        <dbReference type="Proteomes" id="UP000036061"/>
    </source>
</evidence>
<name>A0A2Z4MQE1_BREBE</name>
<dbReference type="Gene3D" id="3.40.50.2000">
    <property type="entry name" value="Glycogen Phosphorylase B"/>
    <property type="match status" value="1"/>
</dbReference>
<gene>
    <name evidence="1" type="ORF">AB432_027640</name>
</gene>